<reference evidence="3 4" key="1">
    <citation type="submission" date="2015-11" db="EMBL/GenBank/DDBJ databases">
        <title>Genomic analysis of 38 Legionella species identifies large and diverse effector repertoires.</title>
        <authorList>
            <person name="Burstein D."/>
            <person name="Amaro F."/>
            <person name="Zusman T."/>
            <person name="Lifshitz Z."/>
            <person name="Cohen O."/>
            <person name="Gilbert J.A."/>
            <person name="Pupko T."/>
            <person name="Shuman H.A."/>
            <person name="Segal G."/>
        </authorList>
    </citation>
    <scope>NUCLEOTIDE SEQUENCE [LARGE SCALE GENOMIC DNA]</scope>
    <source>
        <strain evidence="3 4">ATCC 49505</strain>
    </source>
</reference>
<dbReference type="GO" id="GO:0032506">
    <property type="term" value="P:cytokinetic process"/>
    <property type="evidence" value="ECO:0007669"/>
    <property type="project" value="TreeGrafter"/>
</dbReference>
<evidence type="ECO:0000313" key="3">
    <source>
        <dbReference type="EMBL" id="KTD21127.1"/>
    </source>
</evidence>
<dbReference type="GO" id="GO:0032153">
    <property type="term" value="C:cell division site"/>
    <property type="evidence" value="ECO:0007669"/>
    <property type="project" value="TreeGrafter"/>
</dbReference>
<evidence type="ECO:0000313" key="4">
    <source>
        <dbReference type="Proteomes" id="UP000054997"/>
    </source>
</evidence>
<keyword evidence="1" id="KW-0812">Transmembrane</keyword>
<comment type="caution">
    <text evidence="3">The sequence shown here is derived from an EMBL/GenBank/DDBJ whole genome shotgun (WGS) entry which is preliminary data.</text>
</comment>
<dbReference type="Proteomes" id="UP000054997">
    <property type="component" value="Unassembled WGS sequence"/>
</dbReference>
<dbReference type="InterPro" id="IPR052521">
    <property type="entry name" value="Cell_div_SPOR-domain"/>
</dbReference>
<dbReference type="RefSeq" id="WP_058529228.1">
    <property type="nucleotide sequence ID" value="NZ_CAAAHZ010000003.1"/>
</dbReference>
<dbReference type="InterPro" id="IPR007730">
    <property type="entry name" value="SPOR-like_dom"/>
</dbReference>
<feature type="domain" description="SPOR" evidence="2">
    <location>
        <begin position="125"/>
        <end position="204"/>
    </location>
</feature>
<dbReference type="PANTHER" id="PTHR38687:SF1">
    <property type="entry name" value="CELL DIVISION PROTEIN DEDD"/>
    <property type="match status" value="1"/>
</dbReference>
<feature type="transmembrane region" description="Helical" evidence="1">
    <location>
        <begin position="12"/>
        <end position="31"/>
    </location>
</feature>
<keyword evidence="4" id="KW-1185">Reference proteome</keyword>
<dbReference type="STRING" id="45068.Llon_1225"/>
<dbReference type="OrthoDB" id="5654216at2"/>
<dbReference type="Pfam" id="PF05036">
    <property type="entry name" value="SPOR"/>
    <property type="match status" value="1"/>
</dbReference>
<dbReference type="Gene3D" id="3.30.70.1070">
    <property type="entry name" value="Sporulation related repeat"/>
    <property type="match status" value="1"/>
</dbReference>
<keyword evidence="1" id="KW-0472">Membrane</keyword>
<evidence type="ECO:0000256" key="1">
    <source>
        <dbReference type="SAM" id="Phobius"/>
    </source>
</evidence>
<proteinExistence type="predicted"/>
<dbReference type="EMBL" id="LNYK01000016">
    <property type="protein sequence ID" value="KTD21127.1"/>
    <property type="molecule type" value="Genomic_DNA"/>
</dbReference>
<dbReference type="SUPFAM" id="SSF110997">
    <property type="entry name" value="Sporulation related repeat"/>
    <property type="match status" value="1"/>
</dbReference>
<dbReference type="AlphaFoldDB" id="A0A0W0VLX8"/>
<dbReference type="InterPro" id="IPR036680">
    <property type="entry name" value="SPOR-like_sf"/>
</dbReference>
<dbReference type="PANTHER" id="PTHR38687">
    <property type="entry name" value="CELL DIVISION PROTEIN DEDD-RELATED"/>
    <property type="match status" value="1"/>
</dbReference>
<protein>
    <submittedName>
        <fullName evidence="3">Sporulation domain-containing protein</fullName>
    </submittedName>
</protein>
<name>A0A0W0VLX8_9GAMM</name>
<organism evidence="3 4">
    <name type="scientific">Legionella londiniensis</name>
    <dbReference type="NCBI Taxonomy" id="45068"/>
    <lineage>
        <taxon>Bacteria</taxon>
        <taxon>Pseudomonadati</taxon>
        <taxon>Pseudomonadota</taxon>
        <taxon>Gammaproteobacteria</taxon>
        <taxon>Legionellales</taxon>
        <taxon>Legionellaceae</taxon>
        <taxon>Legionella</taxon>
    </lineage>
</organism>
<keyword evidence="1" id="KW-1133">Transmembrane helix</keyword>
<accession>A0A0W0VLX8</accession>
<dbReference type="PATRIC" id="fig|45068.5.peg.1324"/>
<evidence type="ECO:0000259" key="2">
    <source>
        <dbReference type="PROSITE" id="PS51724"/>
    </source>
</evidence>
<dbReference type="GO" id="GO:0030428">
    <property type="term" value="C:cell septum"/>
    <property type="evidence" value="ECO:0007669"/>
    <property type="project" value="TreeGrafter"/>
</dbReference>
<sequence length="207" mass="23228">MKFRLEERVKHRLVGLVVILSLMTVLLPAIMKKSNHQLDENMNLSVRLPAKPISPKVEIPEEKALFETVKIAEVDLTVRSEIAKLPQTVKAEPLQQKEKMIAVSNVKPQTNPANELKKLKSVAKTKIHESYAVQLASFSVKKNAEALVKKLRDKGYKANYNKFSGKKGDYYQVIVGKVARPEEARALQKQLAESIKLQGFVIKTGVS</sequence>
<dbReference type="GO" id="GO:0042834">
    <property type="term" value="F:peptidoglycan binding"/>
    <property type="evidence" value="ECO:0007669"/>
    <property type="project" value="InterPro"/>
</dbReference>
<gene>
    <name evidence="3" type="ORF">Llon_1225</name>
</gene>
<dbReference type="PROSITE" id="PS51724">
    <property type="entry name" value="SPOR"/>
    <property type="match status" value="1"/>
</dbReference>